<name>A0A0E9V693_ANGAN</name>
<dbReference type="EMBL" id="GBXM01035607">
    <property type="protein sequence ID" value="JAH72970.1"/>
    <property type="molecule type" value="Transcribed_RNA"/>
</dbReference>
<organism evidence="2">
    <name type="scientific">Anguilla anguilla</name>
    <name type="common">European freshwater eel</name>
    <name type="synonym">Muraena anguilla</name>
    <dbReference type="NCBI Taxonomy" id="7936"/>
    <lineage>
        <taxon>Eukaryota</taxon>
        <taxon>Metazoa</taxon>
        <taxon>Chordata</taxon>
        <taxon>Craniata</taxon>
        <taxon>Vertebrata</taxon>
        <taxon>Euteleostomi</taxon>
        <taxon>Actinopterygii</taxon>
        <taxon>Neopterygii</taxon>
        <taxon>Teleostei</taxon>
        <taxon>Anguilliformes</taxon>
        <taxon>Anguillidae</taxon>
        <taxon>Anguilla</taxon>
    </lineage>
</organism>
<evidence type="ECO:0000313" key="2">
    <source>
        <dbReference type="EMBL" id="JAH72970.1"/>
    </source>
</evidence>
<feature type="region of interest" description="Disordered" evidence="1">
    <location>
        <begin position="1"/>
        <end position="32"/>
    </location>
</feature>
<evidence type="ECO:0000256" key="1">
    <source>
        <dbReference type="SAM" id="MobiDB-lite"/>
    </source>
</evidence>
<accession>A0A0E9V693</accession>
<dbReference type="AlphaFoldDB" id="A0A0E9V693"/>
<reference evidence="2" key="2">
    <citation type="journal article" date="2015" name="Fish Shellfish Immunol.">
        <title>Early steps in the European eel (Anguilla anguilla)-Vibrio vulnificus interaction in the gills: Role of the RtxA13 toxin.</title>
        <authorList>
            <person name="Callol A."/>
            <person name="Pajuelo D."/>
            <person name="Ebbesson L."/>
            <person name="Teles M."/>
            <person name="MacKenzie S."/>
            <person name="Amaro C."/>
        </authorList>
    </citation>
    <scope>NUCLEOTIDE SEQUENCE</scope>
</reference>
<reference evidence="2" key="1">
    <citation type="submission" date="2014-11" db="EMBL/GenBank/DDBJ databases">
        <authorList>
            <person name="Amaro Gonzalez C."/>
        </authorList>
    </citation>
    <scope>NUCLEOTIDE SEQUENCE</scope>
</reference>
<sequence length="32" mass="3742">MQCRNCLLNKNHTAHSPEREDGNRETSFPRLS</sequence>
<protein>
    <submittedName>
        <fullName evidence="2">Uncharacterized protein</fullName>
    </submittedName>
</protein>
<feature type="compositionally biased region" description="Basic and acidic residues" evidence="1">
    <location>
        <begin position="15"/>
        <end position="24"/>
    </location>
</feature>
<proteinExistence type="predicted"/>